<dbReference type="STRING" id="76731.RD2015_2655"/>
<organism evidence="1 2">
    <name type="scientific">Roseateles depolymerans</name>
    <dbReference type="NCBI Taxonomy" id="76731"/>
    <lineage>
        <taxon>Bacteria</taxon>
        <taxon>Pseudomonadati</taxon>
        <taxon>Pseudomonadota</taxon>
        <taxon>Betaproteobacteria</taxon>
        <taxon>Burkholderiales</taxon>
        <taxon>Sphaerotilaceae</taxon>
        <taxon>Roseateles</taxon>
    </lineage>
</organism>
<dbReference type="AlphaFoldDB" id="A0A0U3NFC4"/>
<keyword evidence="2" id="KW-1185">Reference proteome</keyword>
<reference evidence="1 2" key="1">
    <citation type="submission" date="2015-12" db="EMBL/GenBank/DDBJ databases">
        <title>Complete genome of Roseateles depolymerans KCTC 42856.</title>
        <authorList>
            <person name="Kim K.M."/>
        </authorList>
    </citation>
    <scope>NUCLEOTIDE SEQUENCE [LARGE SCALE GENOMIC DNA]</scope>
    <source>
        <strain evidence="1 2">KCTC 42856</strain>
    </source>
</reference>
<gene>
    <name evidence="1" type="ORF">RD2015_2655</name>
</gene>
<accession>A0A0U3NFC4</accession>
<sequence length="260" mass="29236">MAVTLLRPHYIEPIPAGSRIPWAWDDWEVEASYEPGDAVVNERLQGLQRRAQLAMCVAIAEWIAFSLEALDADPRPQQYLEAAWLGTVHFACCPYMEWEDEEWSGPVRGPLHVMMAQVNDALHFEGADPAENAAWLSTLAQHIVPVSASFTIWRDAVLHRLERWYPGIEKADDDFDDDWQALEPLVPRECFDPTAPFDPAVSIDLVRRRLAAADPDTNPYLSTPEERAEAAVVLPFELEARRAAGHEDSQEFPKGSLPAP</sequence>
<protein>
    <submittedName>
        <fullName evidence="1">Uncharacterized protein</fullName>
    </submittedName>
</protein>
<dbReference type="EMBL" id="CP013729">
    <property type="protein sequence ID" value="ALV07120.1"/>
    <property type="molecule type" value="Genomic_DNA"/>
</dbReference>
<evidence type="ECO:0000313" key="1">
    <source>
        <dbReference type="EMBL" id="ALV07120.1"/>
    </source>
</evidence>
<name>A0A0U3NFC4_9BURK</name>
<dbReference type="KEGG" id="rdp:RD2015_2655"/>
<evidence type="ECO:0000313" key="2">
    <source>
        <dbReference type="Proteomes" id="UP000060699"/>
    </source>
</evidence>
<proteinExistence type="predicted"/>
<dbReference type="Proteomes" id="UP000060699">
    <property type="component" value="Chromosome"/>
</dbReference>